<dbReference type="RefSeq" id="WP_317713728.1">
    <property type="nucleotide sequence ID" value="NZ_JAWLUM010000002.1"/>
</dbReference>
<reference evidence="3 4" key="1">
    <citation type="submission" date="2023-10" db="EMBL/GenBank/DDBJ databases">
        <title>Development of a sustainable strategy for remediation of hydrocarbon-contaminated territories based on the waste exchange concept.</title>
        <authorList>
            <person name="Krivoruchko A."/>
        </authorList>
    </citation>
    <scope>NUCLEOTIDE SEQUENCE [LARGE SCALE GENOMIC DNA]</scope>
    <source>
        <strain evidence="3 4">IEGM 1236</strain>
    </source>
</reference>
<feature type="region of interest" description="Disordered" evidence="1">
    <location>
        <begin position="69"/>
        <end position="109"/>
    </location>
</feature>
<evidence type="ECO:0000256" key="1">
    <source>
        <dbReference type="SAM" id="MobiDB-lite"/>
    </source>
</evidence>
<proteinExistence type="predicted"/>
<keyword evidence="4" id="KW-1185">Reference proteome</keyword>
<evidence type="ECO:0000259" key="2">
    <source>
        <dbReference type="Pfam" id="PF20068"/>
    </source>
</evidence>
<name>A0ABU4EZC0_WILMA</name>
<organism evidence="3 4">
    <name type="scientific">Williamsia marianensis</name>
    <dbReference type="NCBI Taxonomy" id="85044"/>
    <lineage>
        <taxon>Bacteria</taxon>
        <taxon>Bacillati</taxon>
        <taxon>Actinomycetota</taxon>
        <taxon>Actinomycetes</taxon>
        <taxon>Mycobacteriales</taxon>
        <taxon>Nocardiaceae</taxon>
        <taxon>Williamsia</taxon>
    </lineage>
</organism>
<accession>A0ABU4EZC0</accession>
<feature type="domain" description="Amphi-Trp" evidence="2">
    <location>
        <begin position="4"/>
        <end position="80"/>
    </location>
</feature>
<gene>
    <name evidence="3" type="ORF">R4198_16450</name>
</gene>
<dbReference type="EMBL" id="JAWLUM010000002">
    <property type="protein sequence ID" value="MDV7135296.1"/>
    <property type="molecule type" value="Genomic_DNA"/>
</dbReference>
<sequence>MPKLEIKKSATLSRKQASERLIALGRALADGSEVELGADGDSITVAVAKHVRFELEVEVDGDETEIEIEISWRDNGTEDAATSAPTTEPARPQPKTTRRAAPRKSTAKQ</sequence>
<feature type="compositionally biased region" description="Basic residues" evidence="1">
    <location>
        <begin position="96"/>
        <end position="109"/>
    </location>
</feature>
<dbReference type="InterPro" id="IPR027598">
    <property type="entry name" value="Amphi-Trp_dom"/>
</dbReference>
<protein>
    <submittedName>
        <fullName evidence="3">Amphi-Trp domain-containing protein</fullName>
    </submittedName>
</protein>
<comment type="caution">
    <text evidence="3">The sequence shown here is derived from an EMBL/GenBank/DDBJ whole genome shotgun (WGS) entry which is preliminary data.</text>
</comment>
<dbReference type="Proteomes" id="UP001185792">
    <property type="component" value="Unassembled WGS sequence"/>
</dbReference>
<evidence type="ECO:0000313" key="3">
    <source>
        <dbReference type="EMBL" id="MDV7135296.1"/>
    </source>
</evidence>
<evidence type="ECO:0000313" key="4">
    <source>
        <dbReference type="Proteomes" id="UP001185792"/>
    </source>
</evidence>
<dbReference type="Pfam" id="PF20068">
    <property type="entry name" value="Amphi-Trp"/>
    <property type="match status" value="1"/>
</dbReference>
<dbReference type="NCBIfam" id="TIGR04354">
    <property type="entry name" value="amphi-Trp"/>
    <property type="match status" value="1"/>
</dbReference>